<keyword evidence="6" id="KW-0145">Chemotaxis</keyword>
<dbReference type="STRING" id="1121306.SAMN02745196_01807"/>
<evidence type="ECO:0000256" key="5">
    <source>
        <dbReference type="ARBA" id="ARBA00022475"/>
    </source>
</evidence>
<accession>A0A1M5WSH1</accession>
<gene>
    <name evidence="11" type="ORF">SAMN02745196_01807</name>
</gene>
<sequence>MEDIKLYDFKKSEKFSIENIRYFVAMAEEFCKTSNMQISYETKSDSFKIDLEKSSQTNFGEFIETVNSNNVVVEYRIYPLVENLTIFFDKHVVLSLVDSLLGGDGKIESIDRDLTNIDLELFKYLVDCLLRRIYIPYHYESIKVVDIYTNTVEYQKLNNKDVIFEASLNVALHKESLGALRFCMPYKNMESVLGDLVNNNIKGLNRLDEEGENLLSKDSLDFTKNVEVDICAKLGVATVSINDLLNLESGDVILLDQRIYEDITVSVGSADVYKAKVGLLGIKKGIQITDIIDKER</sequence>
<keyword evidence="11" id="KW-0966">Cell projection</keyword>
<dbReference type="AlphaFoldDB" id="A0A1M5WSH1"/>
<keyword evidence="5" id="KW-1003">Cell membrane</keyword>
<keyword evidence="11" id="KW-0282">Flagellum</keyword>
<keyword evidence="9" id="KW-0975">Bacterial flagellum</keyword>
<evidence type="ECO:0000313" key="11">
    <source>
        <dbReference type="EMBL" id="SHH89973.1"/>
    </source>
</evidence>
<dbReference type="Gene3D" id="2.30.330.10">
    <property type="entry name" value="SpoA-like"/>
    <property type="match status" value="1"/>
</dbReference>
<reference evidence="11 12" key="1">
    <citation type="submission" date="2016-11" db="EMBL/GenBank/DDBJ databases">
        <authorList>
            <person name="Jaros S."/>
            <person name="Januszkiewicz K."/>
            <person name="Wedrychowicz H."/>
        </authorList>
    </citation>
    <scope>NUCLEOTIDE SEQUENCE [LARGE SCALE GENOMIC DNA]</scope>
    <source>
        <strain evidence="11 12">DSM 3089</strain>
    </source>
</reference>
<dbReference type="Gene3D" id="3.40.1550.10">
    <property type="entry name" value="CheC-like"/>
    <property type="match status" value="1"/>
</dbReference>
<comment type="similarity">
    <text evidence="3">Belongs to the FliM family.</text>
</comment>
<dbReference type="InterPro" id="IPR036429">
    <property type="entry name" value="SpoA-like_sf"/>
</dbReference>
<feature type="domain" description="Flagellar motor switch protein FliN-like C-terminal" evidence="10">
    <location>
        <begin position="224"/>
        <end position="293"/>
    </location>
</feature>
<evidence type="ECO:0000256" key="9">
    <source>
        <dbReference type="ARBA" id="ARBA00023143"/>
    </source>
</evidence>
<dbReference type="GO" id="GO:0005886">
    <property type="term" value="C:plasma membrane"/>
    <property type="evidence" value="ECO:0007669"/>
    <property type="project" value="UniProtKB-SubCell"/>
</dbReference>
<keyword evidence="11" id="KW-0969">Cilium</keyword>
<keyword evidence="12" id="KW-1185">Reference proteome</keyword>
<dbReference type="EMBL" id="FQXP01000006">
    <property type="protein sequence ID" value="SHH89973.1"/>
    <property type="molecule type" value="Genomic_DNA"/>
</dbReference>
<dbReference type="Proteomes" id="UP000184526">
    <property type="component" value="Unassembled WGS sequence"/>
</dbReference>
<dbReference type="GO" id="GO:0003774">
    <property type="term" value="F:cytoskeletal motor activity"/>
    <property type="evidence" value="ECO:0007669"/>
    <property type="project" value="InterPro"/>
</dbReference>
<evidence type="ECO:0000256" key="1">
    <source>
        <dbReference type="ARBA" id="ARBA00004117"/>
    </source>
</evidence>
<dbReference type="PANTHER" id="PTHR30034:SF6">
    <property type="entry name" value="YOP PROTEINS TRANSLOCATION PROTEIN Q"/>
    <property type="match status" value="1"/>
</dbReference>
<protein>
    <recommendedName>
        <fullName evidence="4">Flagellar motor switch protein FliM</fullName>
    </recommendedName>
</protein>
<evidence type="ECO:0000256" key="2">
    <source>
        <dbReference type="ARBA" id="ARBA00004202"/>
    </source>
</evidence>
<dbReference type="RefSeq" id="WP_072831695.1">
    <property type="nucleotide sequence ID" value="NZ_FQXP01000006.1"/>
</dbReference>
<dbReference type="OrthoDB" id="9806941at2"/>
<comment type="subcellular location">
    <subcellularLocation>
        <location evidence="1">Bacterial flagellum basal body</location>
    </subcellularLocation>
    <subcellularLocation>
        <location evidence="2">Cell membrane</location>
        <topology evidence="2">Peripheral membrane protein</topology>
    </subcellularLocation>
</comment>
<dbReference type="Pfam" id="PF01052">
    <property type="entry name" value="FliMN_C"/>
    <property type="match status" value="1"/>
</dbReference>
<proteinExistence type="inferred from homology"/>
<dbReference type="InterPro" id="IPR001689">
    <property type="entry name" value="Flag_FliM"/>
</dbReference>
<evidence type="ECO:0000256" key="4">
    <source>
        <dbReference type="ARBA" id="ARBA00021898"/>
    </source>
</evidence>
<dbReference type="GO" id="GO:0071978">
    <property type="term" value="P:bacterial-type flagellum-dependent swarming motility"/>
    <property type="evidence" value="ECO:0007669"/>
    <property type="project" value="TreeGrafter"/>
</dbReference>
<evidence type="ECO:0000256" key="6">
    <source>
        <dbReference type="ARBA" id="ARBA00022500"/>
    </source>
</evidence>
<dbReference type="InterPro" id="IPR001543">
    <property type="entry name" value="FliN-like_C"/>
</dbReference>
<evidence type="ECO:0000313" key="12">
    <source>
        <dbReference type="Proteomes" id="UP000184526"/>
    </source>
</evidence>
<evidence type="ECO:0000256" key="3">
    <source>
        <dbReference type="ARBA" id="ARBA00011049"/>
    </source>
</evidence>
<dbReference type="GO" id="GO:0009425">
    <property type="term" value="C:bacterial-type flagellum basal body"/>
    <property type="evidence" value="ECO:0007669"/>
    <property type="project" value="UniProtKB-SubCell"/>
</dbReference>
<name>A0A1M5WSH1_9CLOT</name>
<dbReference type="Pfam" id="PF02154">
    <property type="entry name" value="FliM"/>
    <property type="match status" value="1"/>
</dbReference>
<evidence type="ECO:0000256" key="7">
    <source>
        <dbReference type="ARBA" id="ARBA00022779"/>
    </source>
</evidence>
<dbReference type="GO" id="GO:0050918">
    <property type="term" value="P:positive chemotaxis"/>
    <property type="evidence" value="ECO:0007669"/>
    <property type="project" value="TreeGrafter"/>
</dbReference>
<dbReference type="InterPro" id="IPR028976">
    <property type="entry name" value="CheC-like_sf"/>
</dbReference>
<keyword evidence="8" id="KW-0472">Membrane</keyword>
<evidence type="ECO:0000256" key="8">
    <source>
        <dbReference type="ARBA" id="ARBA00023136"/>
    </source>
</evidence>
<dbReference type="SUPFAM" id="SSF101801">
    <property type="entry name" value="Surface presentation of antigens (SPOA)"/>
    <property type="match status" value="1"/>
</dbReference>
<evidence type="ECO:0000259" key="10">
    <source>
        <dbReference type="Pfam" id="PF01052"/>
    </source>
</evidence>
<organism evidence="11 12">
    <name type="scientific">Clostridium collagenovorans DSM 3089</name>
    <dbReference type="NCBI Taxonomy" id="1121306"/>
    <lineage>
        <taxon>Bacteria</taxon>
        <taxon>Bacillati</taxon>
        <taxon>Bacillota</taxon>
        <taxon>Clostridia</taxon>
        <taxon>Eubacteriales</taxon>
        <taxon>Clostridiaceae</taxon>
        <taxon>Clostridium</taxon>
    </lineage>
</organism>
<dbReference type="PANTHER" id="PTHR30034">
    <property type="entry name" value="FLAGELLAR MOTOR SWITCH PROTEIN FLIM"/>
    <property type="match status" value="1"/>
</dbReference>
<keyword evidence="7" id="KW-0283">Flagellar rotation</keyword>